<keyword evidence="2" id="KW-1185">Reference proteome</keyword>
<evidence type="ECO:0000313" key="1">
    <source>
        <dbReference type="EMBL" id="MBB5833118.1"/>
    </source>
</evidence>
<accession>A0A841AJC1</accession>
<comment type="caution">
    <text evidence="1">The sequence shown here is derived from an EMBL/GenBank/DDBJ whole genome shotgun (WGS) entry which is preliminary data.</text>
</comment>
<evidence type="ECO:0000313" key="2">
    <source>
        <dbReference type="Proteomes" id="UP000588158"/>
    </source>
</evidence>
<name>A0A841AJC1_9MICO</name>
<proteinExistence type="predicted"/>
<dbReference type="EMBL" id="JACHLZ010000001">
    <property type="protein sequence ID" value="MBB5833118.1"/>
    <property type="molecule type" value="Genomic_DNA"/>
</dbReference>
<dbReference type="AlphaFoldDB" id="A0A841AJC1"/>
<gene>
    <name evidence="1" type="ORF">HNR70_002931</name>
</gene>
<protein>
    <submittedName>
        <fullName evidence="1">Uncharacterized protein</fullName>
    </submittedName>
</protein>
<reference evidence="1 2" key="1">
    <citation type="submission" date="2020-08" db="EMBL/GenBank/DDBJ databases">
        <title>Sequencing the genomes of 1000 actinobacteria strains.</title>
        <authorList>
            <person name="Klenk H.-P."/>
        </authorList>
    </citation>
    <scope>NUCLEOTIDE SEQUENCE [LARGE SCALE GENOMIC DNA]</scope>
    <source>
        <strain evidence="1 2">DSM 28796</strain>
    </source>
</reference>
<dbReference type="RefSeq" id="WP_184326328.1">
    <property type="nucleotide sequence ID" value="NZ_JACHLZ010000001.1"/>
</dbReference>
<dbReference type="Proteomes" id="UP000588158">
    <property type="component" value="Unassembled WGS sequence"/>
</dbReference>
<organism evidence="1 2">
    <name type="scientific">Brachybacterium aquaticum</name>
    <dbReference type="NCBI Taxonomy" id="1432564"/>
    <lineage>
        <taxon>Bacteria</taxon>
        <taxon>Bacillati</taxon>
        <taxon>Actinomycetota</taxon>
        <taxon>Actinomycetes</taxon>
        <taxon>Micrococcales</taxon>
        <taxon>Dermabacteraceae</taxon>
        <taxon>Brachybacterium</taxon>
    </lineage>
</organism>
<sequence length="409" mass="45111">MDRDVLAISIAHSEACADTGHAWCGAEDICADMAQRASSALARADEASSFDAGQLTLRFERQMPDESWPTAALFAVAERLLVAQPNIDGAFRTIAATTALARLAERGVDADWVLREQFGPSLLRAIILASVGVWNRMRIGEIAWQQVPELHGWLRLIADEVPDEYTPEKDLPRLITTCLAGDTYAQGAEWLMEASTSDIVAWRLGDHFSSPPLQEDMRRAGGRTARRWLAERFTRTYLHDWSPESLDWETAFLENPRAVSHRVGIPASTLEERAVTGDQISAATSMHVLEALGEVLPGMDKGELLDRSLRLLETRKLKEAVALSRAALDNRPSDEDLRALNAFCEIPTDPSRSLRTILELDSPRWMGTAVRAVNVICCRSLDVKSAHVETGRIQAVGARNSASFSDGVR</sequence>